<proteinExistence type="predicted"/>
<keyword evidence="2" id="KW-1185">Reference proteome</keyword>
<protein>
    <submittedName>
        <fullName evidence="1">Uncharacterized protein</fullName>
    </submittedName>
</protein>
<reference evidence="1" key="1">
    <citation type="submission" date="2020-04" db="EMBL/GenBank/DDBJ databases">
        <authorList>
            <person name="Alioto T."/>
            <person name="Alioto T."/>
            <person name="Gomez Garrido J."/>
        </authorList>
    </citation>
    <scope>NUCLEOTIDE SEQUENCE</scope>
    <source>
        <strain evidence="1">A484AB</strain>
    </source>
</reference>
<dbReference type="PANTHER" id="PTHR32026:SF10">
    <property type="entry name" value="METHYLTRANSFERASE-LIKE PROTEIN 24-RELATED"/>
    <property type="match status" value="1"/>
</dbReference>
<dbReference type="PANTHER" id="PTHR32026">
    <property type="entry name" value="METHYLTRANSFERASE-LIKE PROTEIN 24"/>
    <property type="match status" value="1"/>
</dbReference>
<evidence type="ECO:0000313" key="2">
    <source>
        <dbReference type="Proteomes" id="UP001152795"/>
    </source>
</evidence>
<dbReference type="EMBL" id="CACRXK020001218">
    <property type="protein sequence ID" value="CAB3987703.1"/>
    <property type="molecule type" value="Genomic_DNA"/>
</dbReference>
<organism evidence="1 2">
    <name type="scientific">Paramuricea clavata</name>
    <name type="common">Red gorgonian</name>
    <name type="synonym">Violescent sea-whip</name>
    <dbReference type="NCBI Taxonomy" id="317549"/>
    <lineage>
        <taxon>Eukaryota</taxon>
        <taxon>Metazoa</taxon>
        <taxon>Cnidaria</taxon>
        <taxon>Anthozoa</taxon>
        <taxon>Octocorallia</taxon>
        <taxon>Malacalcyonacea</taxon>
        <taxon>Plexauridae</taxon>
        <taxon>Paramuricea</taxon>
    </lineage>
</organism>
<sequence length="322" mass="37182">MWITDLCKLHARYRMPPSSKFSLLNATLAIFVGVMFFIPVYISLSELPESEDDDPSLSEPTLHVANTCLDSPSISPAEDGSDKNEEERLLPVLTEIQTTCERFQLPGKPNHALTTEREDLRWKSYVCIGGKFGLKKHDCWVYSFGIKHSWVKFPEEVEKDLGCRVYGFDPGLDFIDHYYSKNIRFFNARLSNKDQQAQYNVPGPPGWKYRKLLTLIKELHFDDDPIDHVRLDITVDLWPGISTMLKDGSLLTHVKQLSLEYDLNKKTADQIRKMYTITQWLNKQGFLLAHSQPTKLSGKSYSVLYVNTMMDMVLKRSREFSE</sequence>
<dbReference type="OrthoDB" id="10006218at2759"/>
<dbReference type="AlphaFoldDB" id="A0A6S7G9X4"/>
<gene>
    <name evidence="1" type="ORF">PACLA_8A054143</name>
</gene>
<evidence type="ECO:0000313" key="1">
    <source>
        <dbReference type="EMBL" id="CAB3987703.1"/>
    </source>
</evidence>
<comment type="caution">
    <text evidence="1">The sequence shown here is derived from an EMBL/GenBank/DDBJ whole genome shotgun (WGS) entry which is preliminary data.</text>
</comment>
<accession>A0A6S7G9X4</accession>
<dbReference type="Proteomes" id="UP001152795">
    <property type="component" value="Unassembled WGS sequence"/>
</dbReference>
<name>A0A6S7G9X4_PARCT</name>
<dbReference type="InterPro" id="IPR026913">
    <property type="entry name" value="METTL24"/>
</dbReference>